<dbReference type="SUPFAM" id="SSF55608">
    <property type="entry name" value="Homing endonucleases"/>
    <property type="match status" value="1"/>
</dbReference>
<dbReference type="GO" id="GO:0003677">
    <property type="term" value="F:DNA binding"/>
    <property type="evidence" value="ECO:0007669"/>
    <property type="project" value="UniProtKB-UniRule"/>
</dbReference>
<accession>A0A2N5NHZ1</accession>
<comment type="similarity">
    <text evidence="4">Belongs to the WhiA family.</text>
</comment>
<evidence type="ECO:0000259" key="7">
    <source>
        <dbReference type="Pfam" id="PF14527"/>
    </source>
</evidence>
<protein>
    <recommendedName>
        <fullName evidence="4">Probable cell division protein WhiA</fullName>
    </recommendedName>
</protein>
<keyword evidence="2 4" id="KW-0238">DNA-binding</keyword>
<proteinExistence type="inferred from homology"/>
<dbReference type="Pfam" id="PF14527">
    <property type="entry name" value="LAGLIDADG_WhiA"/>
    <property type="match status" value="1"/>
</dbReference>
<dbReference type="NCBIfam" id="TIGR00647">
    <property type="entry name" value="DNA_bind_WhiA"/>
    <property type="match status" value="1"/>
</dbReference>
<evidence type="ECO:0000313" key="8">
    <source>
        <dbReference type="EMBL" id="PLT55013.1"/>
    </source>
</evidence>
<dbReference type="InterPro" id="IPR003802">
    <property type="entry name" value="Sporulation_regulator_WhiA"/>
</dbReference>
<dbReference type="InterPro" id="IPR039518">
    <property type="entry name" value="WhiA_LAGLIDADG_dom"/>
</dbReference>
<comment type="caution">
    <text evidence="8">The sequence shown here is derived from an EMBL/GenBank/DDBJ whole genome shotgun (WGS) entry which is preliminary data.</text>
</comment>
<dbReference type="GO" id="GO:0043937">
    <property type="term" value="P:regulation of sporulation"/>
    <property type="evidence" value="ECO:0007669"/>
    <property type="project" value="InterPro"/>
</dbReference>
<organism evidence="8 9">
    <name type="scientific">Mediterraneibacter gnavus</name>
    <name type="common">Ruminococcus gnavus</name>
    <dbReference type="NCBI Taxonomy" id="33038"/>
    <lineage>
        <taxon>Bacteria</taxon>
        <taxon>Bacillati</taxon>
        <taxon>Bacillota</taxon>
        <taxon>Clostridia</taxon>
        <taxon>Lachnospirales</taxon>
        <taxon>Lachnospiraceae</taxon>
        <taxon>Mediterraneibacter</taxon>
    </lineage>
</organism>
<dbReference type="Proteomes" id="UP000234849">
    <property type="component" value="Unassembled WGS sequence"/>
</dbReference>
<feature type="domain" description="Sporulation transcription regulator WhiA N-terminal" evidence="6">
    <location>
        <begin position="19"/>
        <end position="102"/>
    </location>
</feature>
<dbReference type="PANTHER" id="PTHR37307:SF1">
    <property type="entry name" value="CELL DIVISION PROTEIN WHIA-RELATED"/>
    <property type="match status" value="1"/>
</dbReference>
<dbReference type="InterPro" id="IPR027434">
    <property type="entry name" value="Homing_endonucl"/>
</dbReference>
<keyword evidence="1 4" id="KW-0132">Cell division</keyword>
<evidence type="ECO:0000256" key="4">
    <source>
        <dbReference type="HAMAP-Rule" id="MF_01420"/>
    </source>
</evidence>
<dbReference type="RefSeq" id="WP_101879707.1">
    <property type="nucleotide sequence ID" value="NZ_CACRUK010000041.1"/>
</dbReference>
<evidence type="ECO:0000259" key="5">
    <source>
        <dbReference type="Pfam" id="PF02650"/>
    </source>
</evidence>
<dbReference type="AlphaFoldDB" id="A0A2N5NHZ1"/>
<evidence type="ECO:0000256" key="2">
    <source>
        <dbReference type="ARBA" id="ARBA00023125"/>
    </source>
</evidence>
<feature type="domain" description="Sporulation regulator WhiA C-terminal" evidence="5">
    <location>
        <begin position="225"/>
        <end position="308"/>
    </location>
</feature>
<dbReference type="HAMAP" id="MF_01420">
    <property type="entry name" value="HTH_type_WhiA"/>
    <property type="match status" value="1"/>
</dbReference>
<evidence type="ECO:0000256" key="3">
    <source>
        <dbReference type="ARBA" id="ARBA00023306"/>
    </source>
</evidence>
<sequence>MSFSGKVKEELSQQWSSARHCQIAEIAALIGMCGAVTINSFNQYGVKINTENLAVARKVFTLIRKTFNIEADISIRRNIEKQSAVYSVMIVRHEDALRVLQAAKLLEEHRGGFEEFHIVSPLIVQQPCCRRAFLRGAFLGAGSMSDPNKSYHFEIVCDSDVMAKQIQRLMCDFSMDAKIVRRKKSYVVYLKEGDQIADILNIMEAHVSLMELENIRILKDMRNTVNRKVNCETANINKTVSAAVKQLEDITYLRDKMGLERLAEGLREVAYARLSHPDATLKELGELLSPPVGKSGVNHRLRKLSDLAEKERQNKEDYYD</sequence>
<dbReference type="InterPro" id="IPR018478">
    <property type="entry name" value="Sporu_reg_WhiA_N_dom"/>
</dbReference>
<evidence type="ECO:0000256" key="1">
    <source>
        <dbReference type="ARBA" id="ARBA00022618"/>
    </source>
</evidence>
<comment type="function">
    <text evidence="4">Involved in cell division and chromosome segregation.</text>
</comment>
<name>A0A2N5NHZ1_MEDGN</name>
<dbReference type="Pfam" id="PF10298">
    <property type="entry name" value="WhiA_N"/>
    <property type="match status" value="1"/>
</dbReference>
<dbReference type="InterPro" id="IPR023054">
    <property type="entry name" value="Sporulation_regulator_WhiA_C"/>
</dbReference>
<keyword evidence="3 4" id="KW-0131">Cell cycle</keyword>
<evidence type="ECO:0000313" key="9">
    <source>
        <dbReference type="Proteomes" id="UP000234849"/>
    </source>
</evidence>
<dbReference type="PANTHER" id="PTHR37307">
    <property type="entry name" value="CELL DIVISION PROTEIN WHIA-RELATED"/>
    <property type="match status" value="1"/>
</dbReference>
<dbReference type="GO" id="GO:0051301">
    <property type="term" value="P:cell division"/>
    <property type="evidence" value="ECO:0007669"/>
    <property type="project" value="UniProtKB-UniRule"/>
</dbReference>
<feature type="domain" description="WhiA LAGLIDADG-like" evidence="7">
    <location>
        <begin position="131"/>
        <end position="222"/>
    </location>
</feature>
<gene>
    <name evidence="4 8" type="primary">whiA</name>
    <name evidence="8" type="ORF">CDL18_08790</name>
</gene>
<dbReference type="Pfam" id="PF02650">
    <property type="entry name" value="HTH_WhiA"/>
    <property type="match status" value="1"/>
</dbReference>
<dbReference type="EMBL" id="NIHM01000010">
    <property type="protein sequence ID" value="PLT55013.1"/>
    <property type="molecule type" value="Genomic_DNA"/>
</dbReference>
<evidence type="ECO:0000259" key="6">
    <source>
        <dbReference type="Pfam" id="PF10298"/>
    </source>
</evidence>
<dbReference type="Gene3D" id="3.10.28.10">
    <property type="entry name" value="Homing endonucleases"/>
    <property type="match status" value="1"/>
</dbReference>
<reference evidence="8 9" key="1">
    <citation type="journal article" date="2017" name="Genome Med.">
        <title>A novel Ruminococcus gnavus clade enriched in inflammatory bowel disease patients.</title>
        <authorList>
            <person name="Hall A.B."/>
            <person name="Yassour M."/>
            <person name="Sauk J."/>
            <person name="Garner A."/>
            <person name="Jiang X."/>
            <person name="Arthur T."/>
            <person name="Lagoudas G.K."/>
            <person name="Vatanen T."/>
            <person name="Fornelos N."/>
            <person name="Wilson R."/>
            <person name="Bertha M."/>
            <person name="Cohen M."/>
            <person name="Garber J."/>
            <person name="Khalili H."/>
            <person name="Gevers D."/>
            <person name="Ananthakrishnan A.N."/>
            <person name="Kugathasan S."/>
            <person name="Lander E.S."/>
            <person name="Blainey P."/>
            <person name="Vlamakis H."/>
            <person name="Xavier R.J."/>
            <person name="Huttenhower C."/>
        </authorList>
    </citation>
    <scope>NUCLEOTIDE SEQUENCE [LARGE SCALE GENOMIC DNA]</scope>
    <source>
        <strain evidence="8 9">RJX1118</strain>
    </source>
</reference>